<dbReference type="GO" id="GO:0001919">
    <property type="term" value="P:regulation of receptor recycling"/>
    <property type="evidence" value="ECO:0007669"/>
    <property type="project" value="InterPro"/>
</dbReference>
<evidence type="ECO:0000256" key="5">
    <source>
        <dbReference type="ARBA" id="ARBA00022707"/>
    </source>
</evidence>
<evidence type="ECO:0000313" key="12">
    <source>
        <dbReference type="EMBL" id="ORX48071.1"/>
    </source>
</evidence>
<keyword evidence="6" id="KW-0967">Endosome</keyword>
<keyword evidence="5" id="KW-0519">Myristate</keyword>
<dbReference type="GO" id="GO:0005085">
    <property type="term" value="F:guanyl-nucleotide exchange factor activity"/>
    <property type="evidence" value="ECO:0007669"/>
    <property type="project" value="TreeGrafter"/>
</dbReference>
<evidence type="ECO:0000256" key="10">
    <source>
        <dbReference type="ARBA" id="ARBA00023288"/>
    </source>
</evidence>
<sequence length="164" mass="18918">MGCCSSHCVDDDLIEPNERTRLLNDDNISEDNNQNFHLISQQREQEKLNQIVQKTAENLIDISNIRAMDQLQQQDIIERAREYQEIIVKCENQNSTIKEKINKLPVISNYNKNLFDNANGFSTIVSSSIKNDEKSQISNIINEIQDSLNEIKIEDVGEFVISFE</sequence>
<evidence type="ECO:0000256" key="7">
    <source>
        <dbReference type="ARBA" id="ARBA00023136"/>
    </source>
</evidence>
<dbReference type="GO" id="GO:0032008">
    <property type="term" value="P:positive regulation of TOR signaling"/>
    <property type="evidence" value="ECO:0007669"/>
    <property type="project" value="InterPro"/>
</dbReference>
<keyword evidence="8" id="KW-0564">Palmitate</keyword>
<dbReference type="PANTHER" id="PTHR13401">
    <property type="entry name" value="RAGULATOR COMPLEX PROTEIN LAMTOR1"/>
    <property type="match status" value="1"/>
</dbReference>
<accession>A0A1Y1V5X3</accession>
<dbReference type="EMBL" id="MCFH01000028">
    <property type="protein sequence ID" value="ORX48071.1"/>
    <property type="molecule type" value="Genomic_DNA"/>
</dbReference>
<dbReference type="PANTHER" id="PTHR13401:SF2">
    <property type="entry name" value="RAGULATOR COMPLEX PROTEIN LAMTOR1"/>
    <property type="match status" value="1"/>
</dbReference>
<dbReference type="Proteomes" id="UP000193719">
    <property type="component" value="Unassembled WGS sequence"/>
</dbReference>
<evidence type="ECO:0000256" key="1">
    <source>
        <dbReference type="ARBA" id="ARBA00004577"/>
    </source>
</evidence>
<keyword evidence="13" id="KW-1185">Reference proteome</keyword>
<reference evidence="12 13" key="2">
    <citation type="submission" date="2016-08" db="EMBL/GenBank/DDBJ databases">
        <title>Pervasive Adenine N6-methylation of Active Genes in Fungi.</title>
        <authorList>
            <consortium name="DOE Joint Genome Institute"/>
            <person name="Mondo S.J."/>
            <person name="Dannebaum R.O."/>
            <person name="Kuo R.C."/>
            <person name="Labutti K."/>
            <person name="Haridas S."/>
            <person name="Kuo A."/>
            <person name="Salamov A."/>
            <person name="Ahrendt S.R."/>
            <person name="Lipzen A."/>
            <person name="Sullivan W."/>
            <person name="Andreopoulos W.B."/>
            <person name="Clum A."/>
            <person name="Lindquist E."/>
            <person name="Daum C."/>
            <person name="Ramamoorthy G.K."/>
            <person name="Gryganskyi A."/>
            <person name="Culley D."/>
            <person name="Magnuson J.K."/>
            <person name="James T.Y."/>
            <person name="O'Malley M.A."/>
            <person name="Stajich J.E."/>
            <person name="Spatafora J.W."/>
            <person name="Visel A."/>
            <person name="Grigoriev I.V."/>
        </authorList>
    </citation>
    <scope>NUCLEOTIDE SEQUENCE [LARGE SCALE GENOMIC DNA]</scope>
    <source>
        <strain evidence="13">finn</strain>
    </source>
</reference>
<dbReference type="Pfam" id="PF15454">
    <property type="entry name" value="LAMTOR"/>
    <property type="match status" value="1"/>
</dbReference>
<evidence type="ECO:0000256" key="11">
    <source>
        <dbReference type="ARBA" id="ARBA00032695"/>
    </source>
</evidence>
<dbReference type="GO" id="GO:0043410">
    <property type="term" value="P:positive regulation of MAPK cascade"/>
    <property type="evidence" value="ECO:0007669"/>
    <property type="project" value="InterPro"/>
</dbReference>
<dbReference type="InterPro" id="IPR028209">
    <property type="entry name" value="LAMTOR1/MEH1"/>
</dbReference>
<evidence type="ECO:0000313" key="13">
    <source>
        <dbReference type="Proteomes" id="UP000193719"/>
    </source>
</evidence>
<comment type="similarity">
    <text evidence="3">Belongs to the LAMTOR1 family.</text>
</comment>
<comment type="subcellular location">
    <subcellularLocation>
        <location evidence="1">Late endosome membrane</location>
        <topology evidence="1">Lipid-anchor</topology>
        <orientation evidence="1">Cytoplasmic side</orientation>
    </subcellularLocation>
    <subcellularLocation>
        <location evidence="2">Lysosome membrane</location>
    </subcellularLocation>
</comment>
<evidence type="ECO:0000256" key="9">
    <source>
        <dbReference type="ARBA" id="ARBA00023228"/>
    </source>
</evidence>
<dbReference type="GO" id="GO:0031902">
    <property type="term" value="C:late endosome membrane"/>
    <property type="evidence" value="ECO:0007669"/>
    <property type="project" value="UniProtKB-SubCell"/>
</dbReference>
<evidence type="ECO:0000256" key="6">
    <source>
        <dbReference type="ARBA" id="ARBA00022753"/>
    </source>
</evidence>
<reference evidence="12 13" key="1">
    <citation type="submission" date="2016-08" db="EMBL/GenBank/DDBJ databases">
        <title>Genomes of anaerobic fungi encode conserved fungal cellulosomes for biomass hydrolysis.</title>
        <authorList>
            <consortium name="DOE Joint Genome Institute"/>
            <person name="Haitjema C.H."/>
            <person name="Gilmore S.P."/>
            <person name="Henske J.K."/>
            <person name="Solomon K.V."/>
            <person name="De Groot R."/>
            <person name="Kuo A."/>
            <person name="Mondo S.J."/>
            <person name="Salamov A.A."/>
            <person name="Labutti K."/>
            <person name="Zhao Z."/>
            <person name="Chiniquy J."/>
            <person name="Barry K."/>
            <person name="Brewer H.M."/>
            <person name="Purvine S.O."/>
            <person name="Wright A.T."/>
            <person name="Boxma B."/>
            <person name="Van Alen T."/>
            <person name="Hackstein J.H."/>
            <person name="Baker S.E."/>
            <person name="Grigoriev I.V."/>
            <person name="O'Malley M.A."/>
        </authorList>
    </citation>
    <scope>NUCLEOTIDE SEQUENCE [LARGE SCALE GENOMIC DNA]</scope>
    <source>
        <strain evidence="13">finn</strain>
    </source>
</reference>
<keyword evidence="9" id="KW-0458">Lysosome</keyword>
<evidence type="ECO:0000256" key="2">
    <source>
        <dbReference type="ARBA" id="ARBA00004656"/>
    </source>
</evidence>
<gene>
    <name evidence="12" type="ORF">BCR36DRAFT_329579</name>
</gene>
<organism evidence="12 13">
    <name type="scientific">Piromyces finnis</name>
    <dbReference type="NCBI Taxonomy" id="1754191"/>
    <lineage>
        <taxon>Eukaryota</taxon>
        <taxon>Fungi</taxon>
        <taxon>Fungi incertae sedis</taxon>
        <taxon>Chytridiomycota</taxon>
        <taxon>Chytridiomycota incertae sedis</taxon>
        <taxon>Neocallimastigomycetes</taxon>
        <taxon>Neocallimastigales</taxon>
        <taxon>Neocallimastigaceae</taxon>
        <taxon>Piromyces</taxon>
    </lineage>
</organism>
<dbReference type="OrthoDB" id="5562028at2759"/>
<dbReference type="GO" id="GO:0060090">
    <property type="term" value="F:molecular adaptor activity"/>
    <property type="evidence" value="ECO:0007669"/>
    <property type="project" value="TreeGrafter"/>
</dbReference>
<evidence type="ECO:0000256" key="4">
    <source>
        <dbReference type="ARBA" id="ARBA00016099"/>
    </source>
</evidence>
<keyword evidence="7" id="KW-0472">Membrane</keyword>
<dbReference type="GO" id="GO:0016197">
    <property type="term" value="P:endosomal transport"/>
    <property type="evidence" value="ECO:0007669"/>
    <property type="project" value="InterPro"/>
</dbReference>
<dbReference type="GO" id="GO:0071986">
    <property type="term" value="C:Ragulator complex"/>
    <property type="evidence" value="ECO:0007669"/>
    <property type="project" value="InterPro"/>
</dbReference>
<proteinExistence type="inferred from homology"/>
<keyword evidence="10" id="KW-0449">Lipoprotein</keyword>
<dbReference type="AlphaFoldDB" id="A0A1Y1V5X3"/>
<comment type="caution">
    <text evidence="12">The sequence shown here is derived from an EMBL/GenBank/DDBJ whole genome shotgun (WGS) entry which is preliminary data.</text>
</comment>
<dbReference type="GO" id="GO:0071230">
    <property type="term" value="P:cellular response to amino acid stimulus"/>
    <property type="evidence" value="ECO:0007669"/>
    <property type="project" value="InterPro"/>
</dbReference>
<name>A0A1Y1V5X3_9FUNG</name>
<dbReference type="GO" id="GO:0045121">
    <property type="term" value="C:membrane raft"/>
    <property type="evidence" value="ECO:0007669"/>
    <property type="project" value="InterPro"/>
</dbReference>
<evidence type="ECO:0000256" key="8">
    <source>
        <dbReference type="ARBA" id="ARBA00023139"/>
    </source>
</evidence>
<protein>
    <recommendedName>
        <fullName evidence="4">Ragulator complex protein LAMTOR1</fullName>
    </recommendedName>
    <alternativeName>
        <fullName evidence="11">Late endosomal/lysosomal adaptor and MAPK and MTOR activator 1</fullName>
    </alternativeName>
</protein>
<evidence type="ECO:0000256" key="3">
    <source>
        <dbReference type="ARBA" id="ARBA00010861"/>
    </source>
</evidence>
<dbReference type="SMART" id="SM01262">
    <property type="entry name" value="LAMTOR"/>
    <property type="match status" value="1"/>
</dbReference>